<dbReference type="RefSeq" id="WP_069775152.1">
    <property type="nucleotide sequence ID" value="NZ_MEHI01000001.1"/>
</dbReference>
<proteinExistence type="predicted"/>
<feature type="transmembrane region" description="Helical" evidence="1">
    <location>
        <begin position="35"/>
        <end position="56"/>
    </location>
</feature>
<dbReference type="Pfam" id="PF07332">
    <property type="entry name" value="Phage_holin_3_6"/>
    <property type="match status" value="1"/>
</dbReference>
<keyword evidence="1" id="KW-0812">Transmembrane</keyword>
<evidence type="ECO:0000256" key="1">
    <source>
        <dbReference type="SAM" id="Phobius"/>
    </source>
</evidence>
<keyword evidence="1" id="KW-0472">Membrane</keyword>
<gene>
    <name evidence="2" type="ORF">AS594_32350</name>
</gene>
<dbReference type="STRING" id="285458.BGM19_04405"/>
<accession>A0A1E5PG11</accession>
<dbReference type="Proteomes" id="UP000095759">
    <property type="component" value="Unassembled WGS sequence"/>
</dbReference>
<evidence type="ECO:0008006" key="4">
    <source>
        <dbReference type="Google" id="ProtNLM"/>
    </source>
</evidence>
<reference evidence="2 3" key="1">
    <citation type="submission" date="2016-08" db="EMBL/GenBank/DDBJ databases">
        <title>Complete genome sequence of Streptomyces agglomeratus strain 6-3-2, a novel anti-MRSA actinomycete isolated from Wuli of Tebit, China.</title>
        <authorList>
            <person name="Chen X."/>
        </authorList>
    </citation>
    <scope>NUCLEOTIDE SEQUENCE [LARGE SCALE GENOMIC DNA]</scope>
    <source>
        <strain evidence="2 3">6-3-2</strain>
    </source>
</reference>
<keyword evidence="3" id="KW-1185">Reference proteome</keyword>
<evidence type="ECO:0000313" key="3">
    <source>
        <dbReference type="Proteomes" id="UP000095759"/>
    </source>
</evidence>
<comment type="caution">
    <text evidence="2">The sequence shown here is derived from an EMBL/GenBank/DDBJ whole genome shotgun (WGS) entry which is preliminary data.</text>
</comment>
<dbReference type="EMBL" id="MEHJ01000001">
    <property type="protein sequence ID" value="OEJ28480.1"/>
    <property type="molecule type" value="Genomic_DNA"/>
</dbReference>
<name>A0A1E5PG11_9ACTN</name>
<sequence>MQELSQDVIALVREDVAQVKAELLAAVAEGRRGSAALGAGGVLGVLALLAAQESVIRALERVWPAQRVAGVLAAAYGAGALAFAGYGRARWREARAASQEALACSLDAVEQAANELSGK</sequence>
<feature type="transmembrane region" description="Helical" evidence="1">
    <location>
        <begin position="68"/>
        <end position="86"/>
    </location>
</feature>
<protein>
    <recommendedName>
        <fullName evidence="4">Phage holin family protein</fullName>
    </recommendedName>
</protein>
<organism evidence="2 3">
    <name type="scientific">Streptomyces agglomeratus</name>
    <dbReference type="NCBI Taxonomy" id="285458"/>
    <lineage>
        <taxon>Bacteria</taxon>
        <taxon>Bacillati</taxon>
        <taxon>Actinomycetota</taxon>
        <taxon>Actinomycetes</taxon>
        <taxon>Kitasatosporales</taxon>
        <taxon>Streptomycetaceae</taxon>
        <taxon>Streptomyces</taxon>
    </lineage>
</organism>
<keyword evidence="1" id="KW-1133">Transmembrane helix</keyword>
<evidence type="ECO:0000313" key="2">
    <source>
        <dbReference type="EMBL" id="OEJ28480.1"/>
    </source>
</evidence>
<dbReference type="AlphaFoldDB" id="A0A1E5PG11"/>
<dbReference type="InterPro" id="IPR009937">
    <property type="entry name" value="Phage_holin_3_6"/>
</dbReference>